<dbReference type="EMBL" id="RHHQ01000020">
    <property type="protein sequence ID" value="RNB82354.1"/>
    <property type="molecule type" value="Genomic_DNA"/>
</dbReference>
<protein>
    <submittedName>
        <fullName evidence="11">Response regulator</fullName>
    </submittedName>
</protein>
<evidence type="ECO:0000259" key="9">
    <source>
        <dbReference type="PROSITE" id="PS01124"/>
    </source>
</evidence>
<dbReference type="PANTHER" id="PTHR42713">
    <property type="entry name" value="HISTIDINE KINASE-RELATED"/>
    <property type="match status" value="1"/>
</dbReference>
<evidence type="ECO:0000256" key="6">
    <source>
        <dbReference type="ARBA" id="ARBA00023125"/>
    </source>
</evidence>
<dbReference type="Gene3D" id="1.10.10.60">
    <property type="entry name" value="Homeodomain-like"/>
    <property type="match status" value="2"/>
</dbReference>
<dbReference type="RefSeq" id="WP_122920432.1">
    <property type="nucleotide sequence ID" value="NZ_RHHQ01000020.1"/>
</dbReference>
<evidence type="ECO:0000256" key="2">
    <source>
        <dbReference type="ARBA" id="ARBA00022490"/>
    </source>
</evidence>
<dbReference type="SUPFAM" id="SSF46689">
    <property type="entry name" value="Homeodomain-like"/>
    <property type="match status" value="2"/>
</dbReference>
<keyword evidence="3 8" id="KW-0597">Phosphoprotein</keyword>
<dbReference type="Pfam" id="PF12833">
    <property type="entry name" value="HTH_18"/>
    <property type="match status" value="1"/>
</dbReference>
<evidence type="ECO:0000256" key="5">
    <source>
        <dbReference type="ARBA" id="ARBA00023015"/>
    </source>
</evidence>
<feature type="modified residue" description="4-aspartylphosphate" evidence="8">
    <location>
        <position position="56"/>
    </location>
</feature>
<keyword evidence="2" id="KW-0963">Cytoplasm</keyword>
<dbReference type="SUPFAM" id="SSF52172">
    <property type="entry name" value="CheY-like"/>
    <property type="match status" value="1"/>
</dbReference>
<evidence type="ECO:0000313" key="12">
    <source>
        <dbReference type="Proteomes" id="UP000271031"/>
    </source>
</evidence>
<evidence type="ECO:0000259" key="10">
    <source>
        <dbReference type="PROSITE" id="PS50110"/>
    </source>
</evidence>
<keyword evidence="4" id="KW-0902">Two-component regulatory system</keyword>
<dbReference type="InterPro" id="IPR009057">
    <property type="entry name" value="Homeodomain-like_sf"/>
</dbReference>
<dbReference type="OrthoDB" id="1769137at2"/>
<dbReference type="PANTHER" id="PTHR42713:SF3">
    <property type="entry name" value="TRANSCRIPTIONAL REGULATORY PROTEIN HPTR"/>
    <property type="match status" value="1"/>
</dbReference>
<sequence>MLDKVLIVDDERIVRKGLRALVPWDEYGMEVVAEAPNGQKGWEAFLVHMPQIVITDIVMPEMDGLSLAKRIKAHAPYTRILLLSCHQDFTYAQQGIQIGVSGYVLKTVWDEEELKGYLQQFRRELDEAAKKDLLRAAHDEPNPSVAFFKWLEEQSEPPPAEVHAMFDRIWQGHGATVYACMGFVPQTAEDKRLPLLAPSLTELSFGGKERSYFVVAEARKPTVEAELFSWRLANPSARWEWSGPIACSADVAATFRKLHKKAELMSQFDLHPTARHDPIDKAVSWVLRNLSEPVTAVEVAERVGLSRSHFCTLFKKTVGENFGEFLDRRRAKLACELLTATTLPVHDICAKVGMTDAKYFSKWFKKATGCTPREFRRNHAEQNDDIHQTK</sequence>
<dbReference type="PROSITE" id="PS00041">
    <property type="entry name" value="HTH_ARAC_FAMILY_1"/>
    <property type="match status" value="1"/>
</dbReference>
<reference evidence="11 12" key="1">
    <citation type="submission" date="2018-10" db="EMBL/GenBank/DDBJ databases">
        <title>Phylogenomics of Brevibacillus.</title>
        <authorList>
            <person name="Dunlap C."/>
        </authorList>
    </citation>
    <scope>NUCLEOTIDE SEQUENCE [LARGE SCALE GENOMIC DNA]</scope>
    <source>
        <strain evidence="11 12">JCM 15716</strain>
    </source>
</reference>
<evidence type="ECO:0000256" key="4">
    <source>
        <dbReference type="ARBA" id="ARBA00023012"/>
    </source>
</evidence>
<dbReference type="CDD" id="cd17536">
    <property type="entry name" value="REC_YesN-like"/>
    <property type="match status" value="1"/>
</dbReference>
<evidence type="ECO:0000256" key="8">
    <source>
        <dbReference type="PROSITE-ProRule" id="PRU00169"/>
    </source>
</evidence>
<dbReference type="AlphaFoldDB" id="A0A3M8D2P6"/>
<feature type="domain" description="Response regulatory" evidence="10">
    <location>
        <begin position="4"/>
        <end position="121"/>
    </location>
</feature>
<dbReference type="PROSITE" id="PS50110">
    <property type="entry name" value="RESPONSE_REGULATORY"/>
    <property type="match status" value="1"/>
</dbReference>
<dbReference type="Gene3D" id="3.40.50.2300">
    <property type="match status" value="1"/>
</dbReference>
<dbReference type="GO" id="GO:0003700">
    <property type="term" value="F:DNA-binding transcription factor activity"/>
    <property type="evidence" value="ECO:0007669"/>
    <property type="project" value="InterPro"/>
</dbReference>
<dbReference type="InterPro" id="IPR018062">
    <property type="entry name" value="HTH_AraC-typ_CS"/>
</dbReference>
<dbReference type="GO" id="GO:0043565">
    <property type="term" value="F:sequence-specific DNA binding"/>
    <property type="evidence" value="ECO:0007669"/>
    <property type="project" value="InterPro"/>
</dbReference>
<dbReference type="Proteomes" id="UP000271031">
    <property type="component" value="Unassembled WGS sequence"/>
</dbReference>
<organism evidence="11 12">
    <name type="scientific">Brevibacillus fluminis</name>
    <dbReference type="NCBI Taxonomy" id="511487"/>
    <lineage>
        <taxon>Bacteria</taxon>
        <taxon>Bacillati</taxon>
        <taxon>Bacillota</taxon>
        <taxon>Bacilli</taxon>
        <taxon>Bacillales</taxon>
        <taxon>Paenibacillaceae</taxon>
        <taxon>Brevibacillus</taxon>
    </lineage>
</organism>
<evidence type="ECO:0000256" key="7">
    <source>
        <dbReference type="ARBA" id="ARBA00023163"/>
    </source>
</evidence>
<dbReference type="Pfam" id="PF00072">
    <property type="entry name" value="Response_reg"/>
    <property type="match status" value="1"/>
</dbReference>
<keyword evidence="5" id="KW-0805">Transcription regulation</keyword>
<comment type="subcellular location">
    <subcellularLocation>
        <location evidence="1">Cytoplasm</location>
    </subcellularLocation>
</comment>
<accession>A0A3M8D2P6</accession>
<keyword evidence="6" id="KW-0238">DNA-binding</keyword>
<dbReference type="SMART" id="SM00448">
    <property type="entry name" value="REC"/>
    <property type="match status" value="1"/>
</dbReference>
<comment type="caution">
    <text evidence="11">The sequence shown here is derived from an EMBL/GenBank/DDBJ whole genome shotgun (WGS) entry which is preliminary data.</text>
</comment>
<evidence type="ECO:0000256" key="3">
    <source>
        <dbReference type="ARBA" id="ARBA00022553"/>
    </source>
</evidence>
<dbReference type="PROSITE" id="PS01124">
    <property type="entry name" value="HTH_ARAC_FAMILY_2"/>
    <property type="match status" value="1"/>
</dbReference>
<keyword evidence="12" id="KW-1185">Reference proteome</keyword>
<proteinExistence type="predicted"/>
<dbReference type="GO" id="GO:0000160">
    <property type="term" value="P:phosphorelay signal transduction system"/>
    <property type="evidence" value="ECO:0007669"/>
    <property type="project" value="UniProtKB-KW"/>
</dbReference>
<dbReference type="InterPro" id="IPR051552">
    <property type="entry name" value="HptR"/>
</dbReference>
<gene>
    <name evidence="11" type="ORF">EDM56_23815</name>
</gene>
<feature type="domain" description="HTH araC/xylS-type" evidence="9">
    <location>
        <begin position="280"/>
        <end position="378"/>
    </location>
</feature>
<keyword evidence="7" id="KW-0804">Transcription</keyword>
<dbReference type="InterPro" id="IPR011006">
    <property type="entry name" value="CheY-like_superfamily"/>
</dbReference>
<evidence type="ECO:0000256" key="1">
    <source>
        <dbReference type="ARBA" id="ARBA00004496"/>
    </source>
</evidence>
<dbReference type="InterPro" id="IPR001789">
    <property type="entry name" value="Sig_transdc_resp-reg_receiver"/>
</dbReference>
<dbReference type="SMART" id="SM00342">
    <property type="entry name" value="HTH_ARAC"/>
    <property type="match status" value="1"/>
</dbReference>
<evidence type="ECO:0000313" key="11">
    <source>
        <dbReference type="EMBL" id="RNB82354.1"/>
    </source>
</evidence>
<dbReference type="InterPro" id="IPR018060">
    <property type="entry name" value="HTH_AraC"/>
</dbReference>
<name>A0A3M8D2P6_9BACL</name>
<dbReference type="GO" id="GO:0005737">
    <property type="term" value="C:cytoplasm"/>
    <property type="evidence" value="ECO:0007669"/>
    <property type="project" value="UniProtKB-SubCell"/>
</dbReference>